<dbReference type="Proteomes" id="UP000192582">
    <property type="component" value="Unassembled WGS sequence"/>
</dbReference>
<dbReference type="InterPro" id="IPR005149">
    <property type="entry name" value="Tscrpt_reg_PadR_N"/>
</dbReference>
<organism evidence="2 3">
    <name type="scientific">Deinococcus hopiensis KR-140</name>
    <dbReference type="NCBI Taxonomy" id="695939"/>
    <lineage>
        <taxon>Bacteria</taxon>
        <taxon>Thermotogati</taxon>
        <taxon>Deinococcota</taxon>
        <taxon>Deinococci</taxon>
        <taxon>Deinococcales</taxon>
        <taxon>Deinococcaceae</taxon>
        <taxon>Deinococcus</taxon>
    </lineage>
</organism>
<name>A0A1W1VPF7_9DEIO</name>
<dbReference type="InterPro" id="IPR036388">
    <property type="entry name" value="WH-like_DNA-bd_sf"/>
</dbReference>
<reference evidence="2 3" key="1">
    <citation type="submission" date="2017-04" db="EMBL/GenBank/DDBJ databases">
        <authorList>
            <person name="Afonso C.L."/>
            <person name="Miller P.J."/>
            <person name="Scott M.A."/>
            <person name="Spackman E."/>
            <person name="Goraichik I."/>
            <person name="Dimitrov K.M."/>
            <person name="Suarez D.L."/>
            <person name="Swayne D.E."/>
        </authorList>
    </citation>
    <scope>NUCLEOTIDE SEQUENCE [LARGE SCALE GENOMIC DNA]</scope>
    <source>
        <strain evidence="2 3">KR-140</strain>
    </source>
</reference>
<dbReference type="Gene3D" id="1.10.10.10">
    <property type="entry name" value="Winged helix-like DNA-binding domain superfamily/Winged helix DNA-binding domain"/>
    <property type="match status" value="1"/>
</dbReference>
<gene>
    <name evidence="2" type="ORF">SAMN00790413_02740</name>
</gene>
<dbReference type="PANTHER" id="PTHR33169">
    <property type="entry name" value="PADR-FAMILY TRANSCRIPTIONAL REGULATOR"/>
    <property type="match status" value="1"/>
</dbReference>
<dbReference type="RefSeq" id="WP_170928779.1">
    <property type="nucleotide sequence ID" value="NZ_FWWU01000009.1"/>
</dbReference>
<keyword evidence="3" id="KW-1185">Reference proteome</keyword>
<accession>A0A1W1VPF7</accession>
<dbReference type="SUPFAM" id="SSF46785">
    <property type="entry name" value="Winged helix' DNA-binding domain"/>
    <property type="match status" value="1"/>
</dbReference>
<dbReference type="InterPro" id="IPR052509">
    <property type="entry name" value="Metal_resp_DNA-bind_regulator"/>
</dbReference>
<protein>
    <submittedName>
        <fullName evidence="2">PadR family transcriptional regulator, regulatory protein PadR</fullName>
    </submittedName>
</protein>
<dbReference type="InterPro" id="IPR036390">
    <property type="entry name" value="WH_DNA-bd_sf"/>
</dbReference>
<dbReference type="Pfam" id="PF03551">
    <property type="entry name" value="PadR"/>
    <property type="match status" value="1"/>
</dbReference>
<dbReference type="PANTHER" id="PTHR33169:SF14">
    <property type="entry name" value="TRANSCRIPTIONAL REGULATOR RV3488"/>
    <property type="match status" value="1"/>
</dbReference>
<sequence length="111" mass="12132">MTPLRFGMIDLVILTALEQQPRYGLELSDHIGSRSGGLLAVGEGTLYPALLRLSKAKLIEGERHPTPGGGGPREVHRLTGSGARKLERRKAESQKLQRVVNALLMPRRTLA</sequence>
<dbReference type="STRING" id="695939.SAMN00790413_02740"/>
<evidence type="ECO:0000313" key="3">
    <source>
        <dbReference type="Proteomes" id="UP000192582"/>
    </source>
</evidence>
<dbReference type="AlphaFoldDB" id="A0A1W1VPF7"/>
<evidence type="ECO:0000259" key="1">
    <source>
        <dbReference type="Pfam" id="PF03551"/>
    </source>
</evidence>
<evidence type="ECO:0000313" key="2">
    <source>
        <dbReference type="EMBL" id="SMB95206.1"/>
    </source>
</evidence>
<dbReference type="EMBL" id="FWWU01000009">
    <property type="protein sequence ID" value="SMB95206.1"/>
    <property type="molecule type" value="Genomic_DNA"/>
</dbReference>
<feature type="domain" description="Transcription regulator PadR N-terminal" evidence="1">
    <location>
        <begin position="13"/>
        <end position="87"/>
    </location>
</feature>
<proteinExistence type="predicted"/>